<keyword evidence="1" id="KW-0472">Membrane</keyword>
<proteinExistence type="predicted"/>
<evidence type="ECO:0000256" key="1">
    <source>
        <dbReference type="SAM" id="Phobius"/>
    </source>
</evidence>
<gene>
    <name evidence="2" type="ORF">CEUSTIGMA_g10783.t1</name>
</gene>
<protein>
    <submittedName>
        <fullName evidence="2">Uncharacterized protein</fullName>
    </submittedName>
</protein>
<reference evidence="2 3" key="1">
    <citation type="submission" date="2017-08" db="EMBL/GenBank/DDBJ databases">
        <title>Acidophilic green algal genome provides insights into adaptation to an acidic environment.</title>
        <authorList>
            <person name="Hirooka S."/>
            <person name="Hirose Y."/>
            <person name="Kanesaki Y."/>
            <person name="Higuchi S."/>
            <person name="Fujiwara T."/>
            <person name="Onuma R."/>
            <person name="Era A."/>
            <person name="Ohbayashi R."/>
            <person name="Uzuka A."/>
            <person name="Nozaki H."/>
            <person name="Yoshikawa H."/>
            <person name="Miyagishima S.Y."/>
        </authorList>
    </citation>
    <scope>NUCLEOTIDE SEQUENCE [LARGE SCALE GENOMIC DNA]</scope>
    <source>
        <strain evidence="2 3">NIES-2499</strain>
    </source>
</reference>
<dbReference type="EMBL" id="BEGY01000097">
    <property type="protein sequence ID" value="GAX83358.1"/>
    <property type="molecule type" value="Genomic_DNA"/>
</dbReference>
<comment type="caution">
    <text evidence="2">The sequence shown here is derived from an EMBL/GenBank/DDBJ whole genome shotgun (WGS) entry which is preliminary data.</text>
</comment>
<name>A0A250XJW2_9CHLO</name>
<dbReference type="Proteomes" id="UP000232323">
    <property type="component" value="Unassembled WGS sequence"/>
</dbReference>
<sequence>MAKLHIHPVGLVLIFFGFLVWVVALGGVAATTHYCLGSGVTGNESGVSYCSRTYQLEWWSIMFQFFLLVVMLVTCFLNAFERARFIYLTYLALVTSLLTITSRNFITATVLSFYNNNGVIDIKDTKQSANNAAAAGAIMSCITDYALIIFIGLGASAQQQATLAMSAPEQKYAPSNF</sequence>
<keyword evidence="1" id="KW-0812">Transmembrane</keyword>
<accession>A0A250XJW2</accession>
<dbReference type="OrthoDB" id="524859at2759"/>
<feature type="transmembrane region" description="Helical" evidence="1">
    <location>
        <begin position="61"/>
        <end position="80"/>
    </location>
</feature>
<organism evidence="2 3">
    <name type="scientific">Chlamydomonas eustigma</name>
    <dbReference type="NCBI Taxonomy" id="1157962"/>
    <lineage>
        <taxon>Eukaryota</taxon>
        <taxon>Viridiplantae</taxon>
        <taxon>Chlorophyta</taxon>
        <taxon>core chlorophytes</taxon>
        <taxon>Chlorophyceae</taxon>
        <taxon>CS clade</taxon>
        <taxon>Chlamydomonadales</taxon>
        <taxon>Chlamydomonadaceae</taxon>
        <taxon>Chlamydomonas</taxon>
    </lineage>
</organism>
<dbReference type="AlphaFoldDB" id="A0A250XJW2"/>
<evidence type="ECO:0000313" key="2">
    <source>
        <dbReference type="EMBL" id="GAX83358.1"/>
    </source>
</evidence>
<keyword evidence="3" id="KW-1185">Reference proteome</keyword>
<feature type="transmembrane region" description="Helical" evidence="1">
    <location>
        <begin position="87"/>
        <end position="114"/>
    </location>
</feature>
<evidence type="ECO:0000313" key="3">
    <source>
        <dbReference type="Proteomes" id="UP000232323"/>
    </source>
</evidence>
<feature type="transmembrane region" description="Helical" evidence="1">
    <location>
        <begin position="134"/>
        <end position="155"/>
    </location>
</feature>
<keyword evidence="1" id="KW-1133">Transmembrane helix</keyword>